<gene>
    <name evidence="1" type="ORF">TW71_07160</name>
</gene>
<reference evidence="1" key="1">
    <citation type="journal article" date="2015" name="BMC Genomics">
        <title>Genome mining reveals unlocked bioactive potential of marine Gram-negative bacteria.</title>
        <authorList>
            <person name="Machado H."/>
            <person name="Sonnenschein E.C."/>
            <person name="Melchiorsen J."/>
            <person name="Gram L."/>
        </authorList>
    </citation>
    <scope>NUCLEOTIDE SEQUENCE</scope>
    <source>
        <strain evidence="1">S2052</strain>
    </source>
</reference>
<proteinExistence type="predicted"/>
<protein>
    <submittedName>
        <fullName evidence="1">Uncharacterized protein</fullName>
    </submittedName>
</protein>
<dbReference type="AlphaFoldDB" id="A0A837GAE1"/>
<evidence type="ECO:0000313" key="1">
    <source>
        <dbReference type="EMBL" id="KJY75822.1"/>
    </source>
</evidence>
<dbReference type="RefSeq" id="WP_045985410.1">
    <property type="nucleotide sequence ID" value="NZ_CP063051.1"/>
</dbReference>
<accession>A0A837GAE1</accession>
<organism evidence="1">
    <name type="scientific">Vibrio coralliilyticus</name>
    <dbReference type="NCBI Taxonomy" id="190893"/>
    <lineage>
        <taxon>Bacteria</taxon>
        <taxon>Pseudomonadati</taxon>
        <taxon>Pseudomonadota</taxon>
        <taxon>Gammaproteobacteria</taxon>
        <taxon>Vibrionales</taxon>
        <taxon>Vibrionaceae</taxon>
        <taxon>Vibrio</taxon>
    </lineage>
</organism>
<comment type="caution">
    <text evidence="1">The sequence shown here is derived from an EMBL/GenBank/DDBJ whole genome shotgun (WGS) entry which is preliminary data.</text>
</comment>
<dbReference type="EMBL" id="JXXR01000005">
    <property type="protein sequence ID" value="KJY75822.1"/>
    <property type="molecule type" value="Genomic_DNA"/>
</dbReference>
<sequence>MLMKYILPILLALTSSFAYSSIIEGKKIVEFKSHAEPYSGGSSWDNASWITLEGVTSVGDNCQPQSWSNGLAPFYIDGESETLFSLALAAKLADRKVKVYVRHYGTTKGATVCKLEYLGLDAD</sequence>
<name>A0A837GAE1_9VIBR</name>